<proteinExistence type="predicted"/>
<gene>
    <name evidence="1" type="ORF">DDE23_13480</name>
</gene>
<evidence type="ECO:0000313" key="1">
    <source>
        <dbReference type="EMBL" id="PVE47245.1"/>
    </source>
</evidence>
<dbReference type="EMBL" id="QDDR01000006">
    <property type="protein sequence ID" value="PVE47245.1"/>
    <property type="molecule type" value="Genomic_DNA"/>
</dbReference>
<organism evidence="1 2">
    <name type="scientific">Pararhodobacter aggregans</name>
    <dbReference type="NCBI Taxonomy" id="404875"/>
    <lineage>
        <taxon>Bacteria</taxon>
        <taxon>Pseudomonadati</taxon>
        <taxon>Pseudomonadota</taxon>
        <taxon>Alphaproteobacteria</taxon>
        <taxon>Rhodobacterales</taxon>
        <taxon>Paracoccaceae</taxon>
        <taxon>Pararhodobacter</taxon>
    </lineage>
</organism>
<evidence type="ECO:0000313" key="2">
    <source>
        <dbReference type="Proteomes" id="UP000244810"/>
    </source>
</evidence>
<keyword evidence="2" id="KW-1185">Reference proteome</keyword>
<reference evidence="1 2" key="1">
    <citation type="journal article" date="2011" name="Syst. Appl. Microbiol.">
        <title>Defluviimonas denitrificans gen. nov., sp. nov., and Pararhodobacter aggregans gen. nov., sp. nov., non-phototrophic Rhodobacteraceae from the biofilter of a marine aquaculture.</title>
        <authorList>
            <person name="Foesel B.U."/>
            <person name="Drake H.L."/>
            <person name="Schramm A."/>
        </authorList>
    </citation>
    <scope>NUCLEOTIDE SEQUENCE [LARGE SCALE GENOMIC DNA]</scope>
    <source>
        <strain evidence="1 2">D1-19</strain>
    </source>
</reference>
<accession>A0A2T7UR66</accession>
<name>A0A2T7UR66_9RHOB</name>
<sequence length="159" mass="18019">MTAVFDIFDATGVRVLSMAEALPRIVHTQRFPADFAGSFSVPEFDLAQGLFYYSPVPVITRSWISGASRPLAREPDTFDFSAMSPGFGVHYPVLGNVFALPSMNWDEPTRTMTVAPSDLPPDWPQYFEGNFRFPFVGNNTYRPDYFITFLHVHRRVEVT</sequence>
<dbReference type="AlphaFoldDB" id="A0A2T7UR66"/>
<protein>
    <submittedName>
        <fullName evidence="1">Uncharacterized protein</fullName>
    </submittedName>
</protein>
<comment type="caution">
    <text evidence="1">The sequence shown here is derived from an EMBL/GenBank/DDBJ whole genome shotgun (WGS) entry which is preliminary data.</text>
</comment>
<dbReference type="RefSeq" id="WP_107752257.1">
    <property type="nucleotide sequence ID" value="NZ_QBKF01000006.1"/>
</dbReference>
<dbReference type="Proteomes" id="UP000244810">
    <property type="component" value="Unassembled WGS sequence"/>
</dbReference>